<evidence type="ECO:0000256" key="1">
    <source>
        <dbReference type="SAM" id="MobiDB-lite"/>
    </source>
</evidence>
<proteinExistence type="predicted"/>
<reference evidence="2 3" key="1">
    <citation type="submission" date="2016-11" db="EMBL/GenBank/DDBJ databases">
        <authorList>
            <person name="Jaros S."/>
            <person name="Januszkiewicz K."/>
            <person name="Wedrychowicz H."/>
        </authorList>
    </citation>
    <scope>NUCLEOTIDE SEQUENCE [LARGE SCALE GENOMIC DNA]</scope>
    <source>
        <strain evidence="2 3">DSM 44523</strain>
    </source>
</reference>
<feature type="region of interest" description="Disordered" evidence="1">
    <location>
        <begin position="256"/>
        <end position="290"/>
    </location>
</feature>
<dbReference type="AlphaFoldDB" id="A0A1M5F288"/>
<evidence type="ECO:0000313" key="3">
    <source>
        <dbReference type="Proteomes" id="UP000184501"/>
    </source>
</evidence>
<evidence type="ECO:0000313" key="2">
    <source>
        <dbReference type="EMBL" id="SHF85670.1"/>
    </source>
</evidence>
<dbReference type="EMBL" id="FQVN01000005">
    <property type="protein sequence ID" value="SHF85670.1"/>
    <property type="molecule type" value="Genomic_DNA"/>
</dbReference>
<feature type="region of interest" description="Disordered" evidence="1">
    <location>
        <begin position="194"/>
        <end position="238"/>
    </location>
</feature>
<dbReference type="STRING" id="2017.SAMN05444320_105245"/>
<dbReference type="Proteomes" id="UP000184501">
    <property type="component" value="Unassembled WGS sequence"/>
</dbReference>
<name>A0A1M5F288_STRHI</name>
<accession>A0A1M5F288</accession>
<feature type="region of interest" description="Disordered" evidence="1">
    <location>
        <begin position="1"/>
        <end position="95"/>
    </location>
</feature>
<keyword evidence="3" id="KW-1185">Reference proteome</keyword>
<feature type="compositionally biased region" description="Pro residues" evidence="1">
    <location>
        <begin position="34"/>
        <end position="48"/>
    </location>
</feature>
<protein>
    <submittedName>
        <fullName evidence="2">Uncharacterized protein</fullName>
    </submittedName>
</protein>
<gene>
    <name evidence="2" type="ORF">SAMN05444320_105245</name>
</gene>
<feature type="compositionally biased region" description="Polar residues" evidence="1">
    <location>
        <begin position="267"/>
        <end position="280"/>
    </location>
</feature>
<sequence length="311" mass="33030">MSTLAGTFRSGAVRRSEAGAEAGRVPVVRKPDSATPPPSGVGSPPSPRCPRWTRNRFRRWGAGQVRSVGSTKGSWCDEGNAPRPPASLPRMSTVDRRGRSVADGVFTLPFTLGHLAEVRVAAERFRPDLARTGTRCQPGPRCRSLTSQGTPDLAGRVTRDGRLPDPTPVGETPAPRPAGSSRFWPLLLGTTAPGARPVGTRFRAASGSPEPAESTDRFAHRPSRSSADNVERATARFPVSAPEPVAGLTVLRRGEPILSAPSGRPSCGQSRPATVLSTAPPTDPSRTDRHRWTDNFAGVRAFSGPLCWGGR</sequence>
<feature type="region of interest" description="Disordered" evidence="1">
    <location>
        <begin position="131"/>
        <end position="182"/>
    </location>
</feature>
<organism evidence="2 3">
    <name type="scientific">Streptoalloteichus hindustanus</name>
    <dbReference type="NCBI Taxonomy" id="2017"/>
    <lineage>
        <taxon>Bacteria</taxon>
        <taxon>Bacillati</taxon>
        <taxon>Actinomycetota</taxon>
        <taxon>Actinomycetes</taxon>
        <taxon>Pseudonocardiales</taxon>
        <taxon>Pseudonocardiaceae</taxon>
        <taxon>Streptoalloteichus</taxon>
    </lineage>
</organism>